<evidence type="ECO:0000256" key="4">
    <source>
        <dbReference type="ARBA" id="ARBA00006234"/>
    </source>
</evidence>
<evidence type="ECO:0000256" key="11">
    <source>
        <dbReference type="ARBA" id="ARBA00022741"/>
    </source>
</evidence>
<feature type="domain" description="KA1" evidence="25">
    <location>
        <begin position="894"/>
        <end position="943"/>
    </location>
</feature>
<dbReference type="Gene3D" id="3.30.200.20">
    <property type="entry name" value="Phosphorylase Kinase, domain 1"/>
    <property type="match status" value="1"/>
</dbReference>
<keyword evidence="7" id="KW-0963">Cytoplasm</keyword>
<dbReference type="GO" id="GO:0106310">
    <property type="term" value="F:protein serine kinase activity"/>
    <property type="evidence" value="ECO:0007669"/>
    <property type="project" value="RHEA"/>
</dbReference>
<evidence type="ECO:0000256" key="8">
    <source>
        <dbReference type="ARBA" id="ARBA00022527"/>
    </source>
</evidence>
<dbReference type="PANTHER" id="PTHR24346:SF82">
    <property type="entry name" value="KP78A-RELATED"/>
    <property type="match status" value="1"/>
</dbReference>
<keyword evidence="12" id="KW-0418">Kinase</keyword>
<evidence type="ECO:0000259" key="25">
    <source>
        <dbReference type="PROSITE" id="PS50032"/>
    </source>
</evidence>
<evidence type="ECO:0000256" key="3">
    <source>
        <dbReference type="ARBA" id="ARBA00004544"/>
    </source>
</evidence>
<feature type="compositionally biased region" description="Low complexity" evidence="23">
    <location>
        <begin position="800"/>
        <end position="810"/>
    </location>
</feature>
<feature type="compositionally biased region" description="Polar residues" evidence="23">
    <location>
        <begin position="694"/>
        <end position="703"/>
    </location>
</feature>
<reference evidence="26" key="1">
    <citation type="submission" date="2017-09" db="EMBL/GenBank/DDBJ databases">
        <title>Contemporary evolution of a Lepidopteran species, Heliothis virescens, in response to modern agricultural practices.</title>
        <authorList>
            <person name="Fritz M.L."/>
            <person name="Deyonke A.M."/>
            <person name="Papanicolaou A."/>
            <person name="Micinski S."/>
            <person name="Westbrook J."/>
            <person name="Gould F."/>
        </authorList>
    </citation>
    <scope>NUCLEOTIDE SEQUENCE [LARGE SCALE GENOMIC DNA]</scope>
    <source>
        <strain evidence="26">HvINT-</strain>
        <tissue evidence="26">Whole body</tissue>
    </source>
</reference>
<feature type="compositionally biased region" description="Polar residues" evidence="23">
    <location>
        <begin position="187"/>
        <end position="196"/>
    </location>
</feature>
<evidence type="ECO:0000256" key="22">
    <source>
        <dbReference type="PROSITE-ProRule" id="PRU10141"/>
    </source>
</evidence>
<comment type="catalytic activity">
    <reaction evidence="17">
        <text>L-seryl-[protein] + ATP = O-phospho-L-seryl-[protein] + ADP + H(+)</text>
        <dbReference type="Rhea" id="RHEA:17989"/>
        <dbReference type="Rhea" id="RHEA-COMP:9863"/>
        <dbReference type="Rhea" id="RHEA-COMP:11604"/>
        <dbReference type="ChEBI" id="CHEBI:15378"/>
        <dbReference type="ChEBI" id="CHEBI:29999"/>
        <dbReference type="ChEBI" id="CHEBI:30616"/>
        <dbReference type="ChEBI" id="CHEBI:83421"/>
        <dbReference type="ChEBI" id="CHEBI:456216"/>
        <dbReference type="EC" id="2.7.11.1"/>
    </reaction>
</comment>
<dbReference type="InterPro" id="IPR028375">
    <property type="entry name" value="KA1/Ssp2_C"/>
</dbReference>
<dbReference type="FunFam" id="1.10.8.10:FF:000005">
    <property type="entry name" value="Non-specific serine/threonine protein kinase"/>
    <property type="match status" value="1"/>
</dbReference>
<feature type="compositionally biased region" description="Basic and acidic residues" evidence="23">
    <location>
        <begin position="1"/>
        <end position="12"/>
    </location>
</feature>
<dbReference type="CDD" id="cd14072">
    <property type="entry name" value="STKc_MARK"/>
    <property type="match status" value="1"/>
</dbReference>
<feature type="region of interest" description="Disordered" evidence="23">
    <location>
        <begin position="616"/>
        <end position="841"/>
    </location>
</feature>
<feature type="compositionally biased region" description="Low complexity" evidence="23">
    <location>
        <begin position="259"/>
        <end position="275"/>
    </location>
</feature>
<dbReference type="GO" id="GO:0005938">
    <property type="term" value="C:cell cortex"/>
    <property type="evidence" value="ECO:0007669"/>
    <property type="project" value="UniProtKB-SubCell"/>
</dbReference>
<comment type="caution">
    <text evidence="26">The sequence shown here is derived from an EMBL/GenBank/DDBJ whole genome shotgun (WGS) entry which is preliminary data.</text>
</comment>
<comment type="function">
    <text evidence="18">Serine/threonine-protein kinase. Involved in the specific phosphorylation of microtubule-associated proteins for MAP2 and MAP4. Phosphorylates the microtubule-associated protein MAPT/TAU. Phosphorylates CDC25C on 'Ser-216'. Regulates localization and activity of some histone deacetylases by mediating phosphorylation of HDAC7, promoting subsequent interaction between HDAC7 and 14-3-3 and export from the nucleus. Regulates localization and activity of MITF by mediating its phosphorylation, promoting subsequent interaction between MITF and 14-3-3 and retention in the cytosol. Negatively regulates the Hippo signaling pathway and antagonizes the phosphorylation of LATS1. Cooperates with DLG5 to inhibit the kinase activity of STK3/MST2 toward LATS1. Phosphorylates PKP2 and KSR1.</text>
</comment>
<dbReference type="Gene3D" id="1.10.8.10">
    <property type="entry name" value="DNA helicase RuvA subunit, C-terminal domain"/>
    <property type="match status" value="1"/>
</dbReference>
<dbReference type="FunFam" id="3.30.200.20:FF:000003">
    <property type="entry name" value="Non-specific serine/threonine protein kinase"/>
    <property type="match status" value="1"/>
</dbReference>
<dbReference type="InterPro" id="IPR008271">
    <property type="entry name" value="Ser/Thr_kinase_AS"/>
</dbReference>
<evidence type="ECO:0000256" key="7">
    <source>
        <dbReference type="ARBA" id="ARBA00022490"/>
    </source>
</evidence>
<evidence type="ECO:0000256" key="2">
    <source>
        <dbReference type="ARBA" id="ARBA00004316"/>
    </source>
</evidence>
<evidence type="ECO:0000259" key="24">
    <source>
        <dbReference type="PROSITE" id="PS50011"/>
    </source>
</evidence>
<dbReference type="AlphaFoldDB" id="A0A2A4K5R1"/>
<feature type="region of interest" description="Disordered" evidence="23">
    <location>
        <begin position="144"/>
        <end position="196"/>
    </location>
</feature>
<sequence length="943" mass="103754">MERKLTREDFMRKSFRAPRVSPAPEGQEPTVNGAPPPSPVSLAMLERTPTTQRTQYEVTSSGIAPKRLEINRAHPIHLKSFQAPEPPDDTAPMPPSDDVLRKLERQIGEMERGLERAQNGTVAVDERVRYAEHENLLRTGVSSVGGGGYLPADSDTEHDVVPFNRNESTRSSTGGATPVPRPATRLARTNSDTQQSVAATARLMRKLADGGNKDEKTKVISRKAIQARMERVKNSVTGKQEHRVLAEHRVDPPSPRTPTSPITTRSSQSASESSAGAGGGGTSGGSARVSSRSRASEEPHIGKYKLLKTIGKGNFAKVKLAKHVPTGKEVAIKIIDKTQLNPGSLQKLFREVRIMKMLDHPNIVKLFQVIETEKTLYLVMEYASGGEVFDYLVLHGRMKEKEARAKFRQIVSAVQYCHQKRIIHRDLKAENLLLDGEMNIKIADFGFSNEFTPGAKLDTFCGSPPYAAPELFQGKKYDGPEVDVWSLGVILYTLVSGSLPFDGSTLRELRERVLRGKYRIPFYMSTDCENLLKKFLVLNPAKRASLESIMRDKWMNTGYEDDELRPYVEPQQDFKDHNRIEALVCVGYNRQEIEYSLAEAKYDDVFATYLLLGRKSTDPESDGSRSGSSLSLRTAAAGNQPPAAAQTNAHSVGTTTTAANNTTSTATTTTSNFKRQNTIDSASIKENTARIAQMQVQSSTRPSSAAPKLEPRSRTLTGGARRTQTYEPPPPQPTTPHDAPSLNSQVSTGGGATGARREFPNPLVFPRNVPSRSTFHSGQTRSRGSSGGAYGDGGSPHQARPSFFSKLSSRFSKRPLDGTTPKHAVGASPQTMLGQGGGNEEQVKPRVLRFTWSMKTTSSRDPNEIMAEIRKVLDANNCDYEQRERFLLLCVHGDPNADSLVQWEIEVCKLPRLSLNGVRFKRISGTSIGFKNIASKIANELKL</sequence>
<keyword evidence="15" id="KW-0966">Cell projection</keyword>
<feature type="domain" description="Protein kinase" evidence="24">
    <location>
        <begin position="304"/>
        <end position="555"/>
    </location>
</feature>
<evidence type="ECO:0000256" key="10">
    <source>
        <dbReference type="ARBA" id="ARBA00022679"/>
    </source>
</evidence>
<feature type="compositionally biased region" description="Polar residues" evidence="23">
    <location>
        <begin position="673"/>
        <end position="686"/>
    </location>
</feature>
<evidence type="ECO:0000256" key="14">
    <source>
        <dbReference type="ARBA" id="ARBA00023136"/>
    </source>
</evidence>
<evidence type="ECO:0000256" key="5">
    <source>
        <dbReference type="ARBA" id="ARBA00012513"/>
    </source>
</evidence>
<evidence type="ECO:0000256" key="15">
    <source>
        <dbReference type="ARBA" id="ARBA00023273"/>
    </source>
</evidence>
<dbReference type="GO" id="GO:0000226">
    <property type="term" value="P:microtubule cytoskeleton organization"/>
    <property type="evidence" value="ECO:0007669"/>
    <property type="project" value="TreeGrafter"/>
</dbReference>
<dbReference type="EC" id="2.7.11.1" evidence="5"/>
<feature type="region of interest" description="Disordered" evidence="23">
    <location>
        <begin position="230"/>
        <end position="300"/>
    </location>
</feature>
<gene>
    <name evidence="26" type="ORF">B5V51_2331</name>
</gene>
<dbReference type="SUPFAM" id="SSF103243">
    <property type="entry name" value="KA1-like"/>
    <property type="match status" value="1"/>
</dbReference>
<keyword evidence="8" id="KW-0723">Serine/threonine-protein kinase</keyword>
<dbReference type="EMBL" id="NWSH01000151">
    <property type="protein sequence ID" value="PCG79012.1"/>
    <property type="molecule type" value="Genomic_DNA"/>
</dbReference>
<feature type="compositionally biased region" description="Gly residues" evidence="23">
    <location>
        <begin position="785"/>
        <end position="794"/>
    </location>
</feature>
<dbReference type="PROSITE" id="PS50032">
    <property type="entry name" value="KA1"/>
    <property type="match status" value="1"/>
</dbReference>
<dbReference type="Gene3D" id="1.10.510.10">
    <property type="entry name" value="Transferase(Phosphotransferase) domain 1"/>
    <property type="match status" value="1"/>
</dbReference>
<keyword evidence="11 22" id="KW-0547">Nucleotide-binding</keyword>
<dbReference type="InterPro" id="IPR011009">
    <property type="entry name" value="Kinase-like_dom_sf"/>
</dbReference>
<dbReference type="FunFam" id="3.30.310.80:FF:000001">
    <property type="entry name" value="Non-specific serine/threonine protein kinase"/>
    <property type="match status" value="1"/>
</dbReference>
<dbReference type="GO" id="GO:0042995">
    <property type="term" value="C:cell projection"/>
    <property type="evidence" value="ECO:0007669"/>
    <property type="project" value="UniProtKB-SubCell"/>
</dbReference>
<feature type="region of interest" description="Disordered" evidence="23">
    <location>
        <begin position="1"/>
        <end position="42"/>
    </location>
</feature>
<dbReference type="InterPro" id="IPR000719">
    <property type="entry name" value="Prot_kinase_dom"/>
</dbReference>
<evidence type="ECO:0000256" key="17">
    <source>
        <dbReference type="ARBA" id="ARBA00048679"/>
    </source>
</evidence>
<keyword evidence="14" id="KW-0472">Membrane</keyword>
<dbReference type="Pfam" id="PF02149">
    <property type="entry name" value="KA1"/>
    <property type="match status" value="1"/>
</dbReference>
<comment type="subcellular location">
    <subcellularLocation>
        <location evidence="1">Cell membrane</location>
    </subcellularLocation>
    <subcellularLocation>
        <location evidence="2">Cell projection</location>
    </subcellularLocation>
    <subcellularLocation>
        <location evidence="3">Cytoplasm</location>
        <location evidence="3">Cell cortex</location>
    </subcellularLocation>
</comment>
<evidence type="ECO:0000256" key="18">
    <source>
        <dbReference type="ARBA" id="ARBA00054424"/>
    </source>
</evidence>
<evidence type="ECO:0000256" key="21">
    <source>
        <dbReference type="ARBA" id="ARBA00074935"/>
    </source>
</evidence>
<dbReference type="CDD" id="cd12196">
    <property type="entry name" value="MARK1-3_C"/>
    <property type="match status" value="1"/>
</dbReference>
<evidence type="ECO:0000256" key="1">
    <source>
        <dbReference type="ARBA" id="ARBA00004236"/>
    </source>
</evidence>
<comment type="catalytic activity">
    <reaction evidence="16">
        <text>L-threonyl-[protein] + ATP = O-phospho-L-threonyl-[protein] + ADP + H(+)</text>
        <dbReference type="Rhea" id="RHEA:46608"/>
        <dbReference type="Rhea" id="RHEA-COMP:11060"/>
        <dbReference type="Rhea" id="RHEA-COMP:11605"/>
        <dbReference type="ChEBI" id="CHEBI:15378"/>
        <dbReference type="ChEBI" id="CHEBI:30013"/>
        <dbReference type="ChEBI" id="CHEBI:30616"/>
        <dbReference type="ChEBI" id="CHEBI:61977"/>
        <dbReference type="ChEBI" id="CHEBI:456216"/>
        <dbReference type="EC" id="2.7.11.1"/>
    </reaction>
</comment>
<name>A0A2A4K5R1_HELVI</name>
<accession>A0A2A4K5R1</accession>
<dbReference type="PROSITE" id="PS00108">
    <property type="entry name" value="PROTEIN_KINASE_ST"/>
    <property type="match status" value="1"/>
</dbReference>
<dbReference type="InterPro" id="IPR049508">
    <property type="entry name" value="MARK1-4_cat"/>
</dbReference>
<dbReference type="InterPro" id="IPR001772">
    <property type="entry name" value="KA1_dom"/>
</dbReference>
<evidence type="ECO:0000256" key="12">
    <source>
        <dbReference type="ARBA" id="ARBA00022777"/>
    </source>
</evidence>
<feature type="compositionally biased region" description="Polar residues" evidence="23">
    <location>
        <begin position="165"/>
        <end position="175"/>
    </location>
</feature>
<keyword evidence="9" id="KW-0597">Phosphoprotein</keyword>
<comment type="subunit">
    <text evidence="19">Interacts with MAPT/TAU. Interacts with DLG5 (via coiled-coil domain). Interacts with STK3/MST2 and STK4/MST1 in the presence of DLG5. Interacts with YWHAB, YWHAG, YWHAQ and YWHAZ. Interacts with PKP2 (via N-terminus). Interacts with CDC25C. Interacts with KSR1.</text>
</comment>
<dbReference type="PANTHER" id="PTHR24346">
    <property type="entry name" value="MAP/MICROTUBULE AFFINITY-REGULATING KINASE"/>
    <property type="match status" value="1"/>
</dbReference>
<comment type="similarity">
    <text evidence="4">Belongs to the protein kinase superfamily. CAMK Ser/Thr protein kinase family. SNF1 subfamily.</text>
</comment>
<protein>
    <recommendedName>
        <fullName evidence="20">MAP/microtubule affinity-regulating kinase 3</fullName>
        <ecNumber evidence="5">2.7.11.1</ecNumber>
    </recommendedName>
    <alternativeName>
        <fullName evidence="21">Serine/threonine-protein kinase par-1</fullName>
    </alternativeName>
</protein>
<evidence type="ECO:0000256" key="6">
    <source>
        <dbReference type="ARBA" id="ARBA00022475"/>
    </source>
</evidence>
<dbReference type="CDD" id="cd14337">
    <property type="entry name" value="UBA_MARK_Par1"/>
    <property type="match status" value="1"/>
</dbReference>
<dbReference type="FunFam" id="1.10.510.10:FF:001032">
    <property type="entry name" value="KP78b, isoform A"/>
    <property type="match status" value="1"/>
</dbReference>
<keyword evidence="6" id="KW-1003">Cell membrane</keyword>
<proteinExistence type="inferred from homology"/>
<evidence type="ECO:0000256" key="9">
    <source>
        <dbReference type="ARBA" id="ARBA00022553"/>
    </source>
</evidence>
<evidence type="ECO:0000256" key="16">
    <source>
        <dbReference type="ARBA" id="ARBA00047899"/>
    </source>
</evidence>
<dbReference type="PROSITE" id="PS00107">
    <property type="entry name" value="PROTEIN_KINASE_ATP"/>
    <property type="match status" value="1"/>
</dbReference>
<dbReference type="Pfam" id="PF00069">
    <property type="entry name" value="Pkinase"/>
    <property type="match status" value="1"/>
</dbReference>
<dbReference type="GO" id="GO:0005524">
    <property type="term" value="F:ATP binding"/>
    <property type="evidence" value="ECO:0007669"/>
    <property type="project" value="UniProtKB-UniRule"/>
</dbReference>
<dbReference type="GO" id="GO:0035556">
    <property type="term" value="P:intracellular signal transduction"/>
    <property type="evidence" value="ECO:0007669"/>
    <property type="project" value="TreeGrafter"/>
</dbReference>
<keyword evidence="10" id="KW-0808">Transferase</keyword>
<dbReference type="SUPFAM" id="SSF56112">
    <property type="entry name" value="Protein kinase-like (PK-like)"/>
    <property type="match status" value="1"/>
</dbReference>
<dbReference type="GO" id="GO:0005886">
    <property type="term" value="C:plasma membrane"/>
    <property type="evidence" value="ECO:0007669"/>
    <property type="project" value="UniProtKB-SubCell"/>
</dbReference>
<evidence type="ECO:0000256" key="19">
    <source>
        <dbReference type="ARBA" id="ARBA00063680"/>
    </source>
</evidence>
<dbReference type="Gene3D" id="3.30.310.80">
    <property type="entry name" value="Kinase associated domain 1, KA1"/>
    <property type="match status" value="1"/>
</dbReference>
<feature type="compositionally biased region" description="Low complexity" evidence="23">
    <location>
        <begin position="624"/>
        <end position="672"/>
    </location>
</feature>
<organism evidence="26">
    <name type="scientific">Heliothis virescens</name>
    <name type="common">Tobacco budworm moth</name>
    <dbReference type="NCBI Taxonomy" id="7102"/>
    <lineage>
        <taxon>Eukaryota</taxon>
        <taxon>Metazoa</taxon>
        <taxon>Ecdysozoa</taxon>
        <taxon>Arthropoda</taxon>
        <taxon>Hexapoda</taxon>
        <taxon>Insecta</taxon>
        <taxon>Pterygota</taxon>
        <taxon>Neoptera</taxon>
        <taxon>Endopterygota</taxon>
        <taxon>Lepidoptera</taxon>
        <taxon>Glossata</taxon>
        <taxon>Ditrysia</taxon>
        <taxon>Noctuoidea</taxon>
        <taxon>Noctuidae</taxon>
        <taxon>Heliothinae</taxon>
        <taxon>Heliothis</taxon>
    </lineage>
</organism>
<evidence type="ECO:0000256" key="20">
    <source>
        <dbReference type="ARBA" id="ARBA00071529"/>
    </source>
</evidence>
<evidence type="ECO:0000313" key="26">
    <source>
        <dbReference type="EMBL" id="PCG79012.1"/>
    </source>
</evidence>
<keyword evidence="13 22" id="KW-0067">ATP-binding</keyword>
<evidence type="ECO:0000256" key="23">
    <source>
        <dbReference type="SAM" id="MobiDB-lite"/>
    </source>
</evidence>
<feature type="compositionally biased region" description="Basic and acidic residues" evidence="23">
    <location>
        <begin position="230"/>
        <end position="251"/>
    </location>
</feature>
<feature type="binding site" evidence="22">
    <location>
        <position position="333"/>
    </location>
    <ligand>
        <name>ATP</name>
        <dbReference type="ChEBI" id="CHEBI:30616"/>
    </ligand>
</feature>
<dbReference type="PROSITE" id="PS50011">
    <property type="entry name" value="PROTEIN_KINASE_DOM"/>
    <property type="match status" value="1"/>
</dbReference>
<dbReference type="GO" id="GO:0050321">
    <property type="term" value="F:tau-protein kinase activity"/>
    <property type="evidence" value="ECO:0007669"/>
    <property type="project" value="TreeGrafter"/>
</dbReference>
<evidence type="ECO:0000256" key="13">
    <source>
        <dbReference type="ARBA" id="ARBA00022840"/>
    </source>
</evidence>
<dbReference type="SMART" id="SM00220">
    <property type="entry name" value="S_TKc"/>
    <property type="match status" value="1"/>
</dbReference>
<dbReference type="InterPro" id="IPR017441">
    <property type="entry name" value="Protein_kinase_ATP_BS"/>
</dbReference>